<dbReference type="GO" id="GO:1990904">
    <property type="term" value="C:ribonucleoprotein complex"/>
    <property type="evidence" value="ECO:0007669"/>
    <property type="project" value="UniProtKB-KW"/>
</dbReference>
<comment type="function">
    <text evidence="7 8">Binds directly to 23S ribosomal RNA and is necessary for the in vitro assembly process of the 50S ribosomal subunit. It is not involved in the protein synthesizing functions of that subunit.</text>
</comment>
<evidence type="ECO:0000256" key="4">
    <source>
        <dbReference type="ARBA" id="ARBA00022980"/>
    </source>
</evidence>
<protein>
    <recommendedName>
        <fullName evidence="6 7">Large ribosomal subunit protein bL20</fullName>
    </recommendedName>
</protein>
<dbReference type="EMBL" id="JACJFM010000004">
    <property type="protein sequence ID" value="MBB1485835.1"/>
    <property type="molecule type" value="Genomic_DNA"/>
</dbReference>
<dbReference type="InterPro" id="IPR049946">
    <property type="entry name" value="RIBOSOMAL_L20_CS"/>
</dbReference>
<dbReference type="GO" id="GO:0003735">
    <property type="term" value="F:structural constituent of ribosome"/>
    <property type="evidence" value="ECO:0007669"/>
    <property type="project" value="InterPro"/>
</dbReference>
<dbReference type="CDD" id="cd07026">
    <property type="entry name" value="Ribosomal_L20"/>
    <property type="match status" value="1"/>
</dbReference>
<evidence type="ECO:0000256" key="3">
    <source>
        <dbReference type="ARBA" id="ARBA00022884"/>
    </source>
</evidence>
<dbReference type="GO" id="GO:0019843">
    <property type="term" value="F:rRNA binding"/>
    <property type="evidence" value="ECO:0007669"/>
    <property type="project" value="UniProtKB-UniRule"/>
</dbReference>
<dbReference type="Gene3D" id="1.10.1900.20">
    <property type="entry name" value="Ribosomal protein L20"/>
    <property type="match status" value="1"/>
</dbReference>
<gene>
    <name evidence="7 9" type="primary">rplT</name>
    <name evidence="9" type="ORF">H4O21_04315</name>
</gene>
<dbReference type="PANTHER" id="PTHR10986">
    <property type="entry name" value="39S RIBOSOMAL PROTEIN L20"/>
    <property type="match status" value="1"/>
</dbReference>
<accession>A0A839IKV2</accession>
<keyword evidence="3 7" id="KW-0694">RNA-binding</keyword>
<dbReference type="AlphaFoldDB" id="A0A839IKV2"/>
<sequence>MPRVKRGVVARRRHKKVLKQAKGYYGARSRVFRVAKQAVIKAGQYAYRDRRQRKRQFRALWIARINAAARINGLSYSRFIAGLKKANIEIDRKVLADLAVHEKAVFAAIVEKAKAALA</sequence>
<dbReference type="RefSeq" id="WP_182807625.1">
    <property type="nucleotide sequence ID" value="NZ_JACJFM010000004.1"/>
</dbReference>
<dbReference type="Proteomes" id="UP000565262">
    <property type="component" value="Unassembled WGS sequence"/>
</dbReference>
<dbReference type="SUPFAM" id="SSF74731">
    <property type="entry name" value="Ribosomal protein L20"/>
    <property type="match status" value="1"/>
</dbReference>
<dbReference type="PROSITE" id="PS00937">
    <property type="entry name" value="RIBOSOMAL_L20"/>
    <property type="match status" value="1"/>
</dbReference>
<dbReference type="GO" id="GO:0005840">
    <property type="term" value="C:ribosome"/>
    <property type="evidence" value="ECO:0007669"/>
    <property type="project" value="UniProtKB-KW"/>
</dbReference>
<dbReference type="Pfam" id="PF00453">
    <property type="entry name" value="Ribosomal_L20"/>
    <property type="match status" value="1"/>
</dbReference>
<dbReference type="FunFam" id="1.10.1900.20:FF:000001">
    <property type="entry name" value="50S ribosomal protein L20"/>
    <property type="match status" value="1"/>
</dbReference>
<evidence type="ECO:0000256" key="8">
    <source>
        <dbReference type="RuleBase" id="RU000560"/>
    </source>
</evidence>
<dbReference type="HAMAP" id="MF_00382">
    <property type="entry name" value="Ribosomal_bL20"/>
    <property type="match status" value="1"/>
</dbReference>
<evidence type="ECO:0000256" key="2">
    <source>
        <dbReference type="ARBA" id="ARBA00022730"/>
    </source>
</evidence>
<comment type="similarity">
    <text evidence="1 7 8">Belongs to the bacterial ribosomal protein bL20 family.</text>
</comment>
<dbReference type="PRINTS" id="PR00062">
    <property type="entry name" value="RIBOSOMALL20"/>
</dbReference>
<name>A0A839IKV2_9GAMM</name>
<dbReference type="GO" id="GO:0006412">
    <property type="term" value="P:translation"/>
    <property type="evidence" value="ECO:0007669"/>
    <property type="project" value="InterPro"/>
</dbReference>
<evidence type="ECO:0000313" key="9">
    <source>
        <dbReference type="EMBL" id="MBB1485835.1"/>
    </source>
</evidence>
<dbReference type="NCBIfam" id="TIGR01032">
    <property type="entry name" value="rplT_bact"/>
    <property type="match status" value="1"/>
</dbReference>
<keyword evidence="2 7" id="KW-0699">rRNA-binding</keyword>
<comment type="caution">
    <text evidence="9">The sequence shown here is derived from an EMBL/GenBank/DDBJ whole genome shotgun (WGS) entry which is preliminary data.</text>
</comment>
<evidence type="ECO:0000256" key="1">
    <source>
        <dbReference type="ARBA" id="ARBA00007698"/>
    </source>
</evidence>
<keyword evidence="10" id="KW-1185">Reference proteome</keyword>
<dbReference type="GO" id="GO:0000027">
    <property type="term" value="P:ribosomal large subunit assembly"/>
    <property type="evidence" value="ECO:0007669"/>
    <property type="project" value="UniProtKB-UniRule"/>
</dbReference>
<keyword evidence="5 7" id="KW-0687">Ribonucleoprotein</keyword>
<proteinExistence type="inferred from homology"/>
<keyword evidence="4 7" id="KW-0689">Ribosomal protein</keyword>
<evidence type="ECO:0000256" key="7">
    <source>
        <dbReference type="HAMAP-Rule" id="MF_00382"/>
    </source>
</evidence>
<dbReference type="InterPro" id="IPR035566">
    <property type="entry name" value="Ribosomal_protein_bL20_C"/>
</dbReference>
<dbReference type="InterPro" id="IPR005813">
    <property type="entry name" value="Ribosomal_bL20"/>
</dbReference>
<dbReference type="Gene3D" id="6.10.160.10">
    <property type="match status" value="1"/>
</dbReference>
<evidence type="ECO:0000256" key="6">
    <source>
        <dbReference type="ARBA" id="ARBA00035172"/>
    </source>
</evidence>
<reference evidence="9 10" key="1">
    <citation type="submission" date="2020-08" db="EMBL/GenBank/DDBJ databases">
        <title>Oceanospirillum sp. nov. isolated from marine sediment.</title>
        <authorList>
            <person name="Ji X."/>
        </authorList>
    </citation>
    <scope>NUCLEOTIDE SEQUENCE [LARGE SCALE GENOMIC DNA]</scope>
    <source>
        <strain evidence="9 10">D5</strain>
    </source>
</reference>
<evidence type="ECO:0000256" key="5">
    <source>
        <dbReference type="ARBA" id="ARBA00023274"/>
    </source>
</evidence>
<evidence type="ECO:0000313" key="10">
    <source>
        <dbReference type="Proteomes" id="UP000565262"/>
    </source>
</evidence>
<organism evidence="9 10">
    <name type="scientific">Oceanospirillum sediminis</name>
    <dbReference type="NCBI Taxonomy" id="2760088"/>
    <lineage>
        <taxon>Bacteria</taxon>
        <taxon>Pseudomonadati</taxon>
        <taxon>Pseudomonadota</taxon>
        <taxon>Gammaproteobacteria</taxon>
        <taxon>Oceanospirillales</taxon>
        <taxon>Oceanospirillaceae</taxon>
        <taxon>Oceanospirillum</taxon>
    </lineage>
</organism>